<feature type="binding site" evidence="7">
    <location>
        <position position="55"/>
    </location>
    <ligand>
        <name>Zn(2+)</name>
        <dbReference type="ChEBI" id="CHEBI:29105"/>
        <label>1</label>
    </ligand>
</feature>
<dbReference type="PANTHER" id="PTHR43705">
    <property type="entry name" value="HYDROXYACYLGLUTATHIONE HYDROLASE"/>
    <property type="match status" value="1"/>
</dbReference>
<organism evidence="9 10">
    <name type="scientific">Shewanella livingstonensis</name>
    <dbReference type="NCBI Taxonomy" id="150120"/>
    <lineage>
        <taxon>Bacteria</taxon>
        <taxon>Pseudomonadati</taxon>
        <taxon>Pseudomonadota</taxon>
        <taxon>Gammaproteobacteria</taxon>
        <taxon>Alteromonadales</taxon>
        <taxon>Shewanellaceae</taxon>
        <taxon>Shewanella</taxon>
    </lineage>
</organism>
<evidence type="ECO:0000256" key="6">
    <source>
        <dbReference type="ARBA" id="ARBA00022833"/>
    </source>
</evidence>
<dbReference type="InterPro" id="IPR032282">
    <property type="entry name" value="HAGH_C"/>
</dbReference>
<feature type="binding site" evidence="7">
    <location>
        <position position="59"/>
    </location>
    <ligand>
        <name>Zn(2+)</name>
        <dbReference type="ChEBI" id="CHEBI:29105"/>
        <label>2</label>
    </ligand>
</feature>
<dbReference type="GO" id="GO:0004416">
    <property type="term" value="F:hydroxyacylglutathione hydrolase activity"/>
    <property type="evidence" value="ECO:0007669"/>
    <property type="project" value="UniProtKB-UniRule"/>
</dbReference>
<comment type="pathway">
    <text evidence="2 7">Secondary metabolite metabolism; methylglyoxal degradation; (R)-lactate from methylglyoxal: step 2/2.</text>
</comment>
<dbReference type="AlphaFoldDB" id="A0A3G8LTY0"/>
<dbReference type="GO" id="GO:0019243">
    <property type="term" value="P:methylglyoxal catabolic process to D-lactate via S-lactoyl-glutathione"/>
    <property type="evidence" value="ECO:0007669"/>
    <property type="project" value="UniProtKB-UniRule"/>
</dbReference>
<dbReference type="UniPathway" id="UPA00619">
    <property type="reaction ID" value="UER00676"/>
</dbReference>
<evidence type="ECO:0000256" key="3">
    <source>
        <dbReference type="ARBA" id="ARBA00006759"/>
    </source>
</evidence>
<proteinExistence type="inferred from homology"/>
<protein>
    <recommendedName>
        <fullName evidence="7">Hydroxyacylglutathione hydrolase</fullName>
        <ecNumber evidence="7">3.1.2.6</ecNumber>
    </recommendedName>
    <alternativeName>
        <fullName evidence="7">Glyoxalase II</fullName>
        <shortName evidence="7">Glx II</shortName>
    </alternativeName>
</protein>
<dbReference type="Proteomes" id="UP000278035">
    <property type="component" value="Chromosome"/>
</dbReference>
<reference evidence="10" key="1">
    <citation type="submission" date="2018-11" db="EMBL/GenBank/DDBJ databases">
        <title>Shewanella sp. M2.</title>
        <authorList>
            <person name="Hwang Y.J."/>
            <person name="Hwang C.Y."/>
        </authorList>
    </citation>
    <scope>NUCLEOTIDE SEQUENCE [LARGE SCALE GENOMIC DNA]</scope>
    <source>
        <strain evidence="10">LMG 19866</strain>
    </source>
</reference>
<name>A0A3G8LTY0_9GAMM</name>
<dbReference type="InterPro" id="IPR001279">
    <property type="entry name" value="Metallo-B-lactamas"/>
</dbReference>
<dbReference type="PIRSF" id="PIRSF005457">
    <property type="entry name" value="Glx"/>
    <property type="match status" value="1"/>
</dbReference>
<keyword evidence="10" id="KW-1185">Reference proteome</keyword>
<dbReference type="GO" id="GO:0046872">
    <property type="term" value="F:metal ion binding"/>
    <property type="evidence" value="ECO:0007669"/>
    <property type="project" value="UniProtKB-KW"/>
</dbReference>
<sequence>MLNVHTIPAFNDNYLWLIHQKNNLNAYVVDPGCGQSVIDYLATTELNLVGILITHHHSDHIGGIKQLQQHFNNNLTVYGPSNESIDGLTQPLTVATTSTLSIDMPHLGLTQVMAVPGHTLGHIAYYIDDKLFCGDTLFSGGCGRLFEGTPEQMLQSLTMLANLPDTTQVFCAHEYTRSNLNFALHVTPNNLQLIDYANKVDQLRSQNKPTIPSTIATEKAINPFLRCHLNETQVAISTEYNKTNIDEIQTFTLLRQWKDQF</sequence>
<accession>A0A3G8LTY0</accession>
<dbReference type="SUPFAM" id="SSF56281">
    <property type="entry name" value="Metallo-hydrolase/oxidoreductase"/>
    <property type="match status" value="1"/>
</dbReference>
<keyword evidence="4 7" id="KW-0479">Metal-binding</keyword>
<evidence type="ECO:0000313" key="10">
    <source>
        <dbReference type="Proteomes" id="UP000278035"/>
    </source>
</evidence>
<feature type="binding site" evidence="7">
    <location>
        <position position="60"/>
    </location>
    <ligand>
        <name>Zn(2+)</name>
        <dbReference type="ChEBI" id="CHEBI:29105"/>
        <label>2</label>
    </ligand>
</feature>
<evidence type="ECO:0000256" key="4">
    <source>
        <dbReference type="ARBA" id="ARBA00022723"/>
    </source>
</evidence>
<dbReference type="OrthoDB" id="9802248at2"/>
<dbReference type="InterPro" id="IPR050110">
    <property type="entry name" value="Glyoxalase_II_hydrolase"/>
</dbReference>
<feature type="binding site" evidence="7">
    <location>
        <position position="135"/>
    </location>
    <ligand>
        <name>Zn(2+)</name>
        <dbReference type="ChEBI" id="CHEBI:29105"/>
        <label>1</label>
    </ligand>
</feature>
<dbReference type="Gene3D" id="3.60.15.10">
    <property type="entry name" value="Ribonuclease Z/Hydroxyacylglutathione hydrolase-like"/>
    <property type="match status" value="1"/>
</dbReference>
<dbReference type="InterPro" id="IPR035680">
    <property type="entry name" value="Clx_II_MBL"/>
</dbReference>
<feature type="binding site" evidence="7">
    <location>
        <position position="57"/>
    </location>
    <ligand>
        <name>Zn(2+)</name>
        <dbReference type="ChEBI" id="CHEBI:29105"/>
        <label>1</label>
    </ligand>
</feature>
<evidence type="ECO:0000313" key="9">
    <source>
        <dbReference type="EMBL" id="AZG73086.1"/>
    </source>
</evidence>
<dbReference type="Pfam" id="PF00753">
    <property type="entry name" value="Lactamase_B"/>
    <property type="match status" value="1"/>
</dbReference>
<comment type="similarity">
    <text evidence="3 7">Belongs to the metallo-beta-lactamase superfamily. Glyoxalase II family.</text>
</comment>
<evidence type="ECO:0000256" key="2">
    <source>
        <dbReference type="ARBA" id="ARBA00004963"/>
    </source>
</evidence>
<dbReference type="Pfam" id="PF16123">
    <property type="entry name" value="HAGH_C"/>
    <property type="match status" value="1"/>
</dbReference>
<dbReference type="RefSeq" id="WP_124730645.1">
    <property type="nucleotide sequence ID" value="NZ_CBCSKC010000007.1"/>
</dbReference>
<evidence type="ECO:0000259" key="8">
    <source>
        <dbReference type="SMART" id="SM00849"/>
    </source>
</evidence>
<evidence type="ECO:0000256" key="1">
    <source>
        <dbReference type="ARBA" id="ARBA00001623"/>
    </source>
</evidence>
<feature type="binding site" evidence="7">
    <location>
        <position position="118"/>
    </location>
    <ligand>
        <name>Zn(2+)</name>
        <dbReference type="ChEBI" id="CHEBI:29105"/>
        <label>1</label>
    </ligand>
</feature>
<feature type="binding site" evidence="7">
    <location>
        <position position="173"/>
    </location>
    <ligand>
        <name>Zn(2+)</name>
        <dbReference type="ChEBI" id="CHEBI:29105"/>
        <label>2</label>
    </ligand>
</feature>
<feature type="domain" description="Metallo-beta-lactamase" evidence="8">
    <location>
        <begin position="12"/>
        <end position="173"/>
    </location>
</feature>
<comment type="catalytic activity">
    <reaction evidence="1 7">
        <text>an S-(2-hydroxyacyl)glutathione + H2O = a 2-hydroxy carboxylate + glutathione + H(+)</text>
        <dbReference type="Rhea" id="RHEA:21864"/>
        <dbReference type="ChEBI" id="CHEBI:15377"/>
        <dbReference type="ChEBI" id="CHEBI:15378"/>
        <dbReference type="ChEBI" id="CHEBI:57925"/>
        <dbReference type="ChEBI" id="CHEBI:58896"/>
        <dbReference type="ChEBI" id="CHEBI:71261"/>
        <dbReference type="EC" id="3.1.2.6"/>
    </reaction>
</comment>
<dbReference type="HAMAP" id="MF_01374">
    <property type="entry name" value="Glyoxalase_2"/>
    <property type="match status" value="1"/>
</dbReference>
<dbReference type="KEGG" id="slj:EGC82_10100"/>
<dbReference type="SMART" id="SM00849">
    <property type="entry name" value="Lactamase_B"/>
    <property type="match status" value="1"/>
</dbReference>
<comment type="subunit">
    <text evidence="7">Monomer.</text>
</comment>
<dbReference type="InterPro" id="IPR017782">
    <property type="entry name" value="Hydroxyacylglutathione_Hdrlase"/>
</dbReference>
<dbReference type="NCBIfam" id="TIGR03413">
    <property type="entry name" value="GSH_gloB"/>
    <property type="match status" value="1"/>
</dbReference>
<comment type="cofactor">
    <cofactor evidence="7">
        <name>Zn(2+)</name>
        <dbReference type="ChEBI" id="CHEBI:29105"/>
    </cofactor>
    <text evidence="7">Binds 2 Zn(2+) ions per subunit.</text>
</comment>
<keyword evidence="6 7" id="KW-0862">Zinc</keyword>
<dbReference type="PANTHER" id="PTHR43705:SF1">
    <property type="entry name" value="HYDROXYACYLGLUTATHIONE HYDROLASE GLOB"/>
    <property type="match status" value="1"/>
</dbReference>
<dbReference type="EMBL" id="CP034015">
    <property type="protein sequence ID" value="AZG73086.1"/>
    <property type="molecule type" value="Genomic_DNA"/>
</dbReference>
<evidence type="ECO:0000256" key="7">
    <source>
        <dbReference type="HAMAP-Rule" id="MF_01374"/>
    </source>
</evidence>
<evidence type="ECO:0000256" key="5">
    <source>
        <dbReference type="ARBA" id="ARBA00022801"/>
    </source>
</evidence>
<dbReference type="EC" id="3.1.2.6" evidence="7"/>
<dbReference type="InterPro" id="IPR036866">
    <property type="entry name" value="RibonucZ/Hydroxyglut_hydro"/>
</dbReference>
<dbReference type="CDD" id="cd07723">
    <property type="entry name" value="hydroxyacylglutathione_hydrolase_MBL-fold"/>
    <property type="match status" value="1"/>
</dbReference>
<keyword evidence="5 7" id="KW-0378">Hydrolase</keyword>
<feature type="binding site" evidence="7">
    <location>
        <position position="135"/>
    </location>
    <ligand>
        <name>Zn(2+)</name>
        <dbReference type="ChEBI" id="CHEBI:29105"/>
        <label>2</label>
    </ligand>
</feature>
<gene>
    <name evidence="7 9" type="primary">gloB</name>
    <name evidence="9" type="ORF">EGC82_10100</name>
</gene>
<comment type="function">
    <text evidence="7">Thiolesterase that catalyzes the hydrolysis of S-D-lactoyl-glutathione to form glutathione and D-lactic acid.</text>
</comment>